<feature type="signal peptide" evidence="2">
    <location>
        <begin position="1"/>
        <end position="26"/>
    </location>
</feature>
<reference evidence="3 4" key="1">
    <citation type="submission" date="2020-11" db="EMBL/GenBank/DDBJ databases">
        <authorList>
            <person name="Wallbank WR R."/>
            <person name="Pardo Diaz C."/>
            <person name="Kozak K."/>
            <person name="Martin S."/>
            <person name="Jiggins C."/>
            <person name="Moest M."/>
            <person name="Warren A I."/>
            <person name="Generalovic N T."/>
            <person name="Byers J.R.P. K."/>
            <person name="Montejo-Kovacevich G."/>
            <person name="Yen C E."/>
        </authorList>
    </citation>
    <scope>NUCLEOTIDE SEQUENCE [LARGE SCALE GENOMIC DNA]</scope>
</reference>
<keyword evidence="2" id="KW-0732">Signal</keyword>
<organism evidence="3 4">
    <name type="scientific">Hermetia illucens</name>
    <name type="common">Black soldier fly</name>
    <dbReference type="NCBI Taxonomy" id="343691"/>
    <lineage>
        <taxon>Eukaryota</taxon>
        <taxon>Metazoa</taxon>
        <taxon>Ecdysozoa</taxon>
        <taxon>Arthropoda</taxon>
        <taxon>Hexapoda</taxon>
        <taxon>Insecta</taxon>
        <taxon>Pterygota</taxon>
        <taxon>Neoptera</taxon>
        <taxon>Endopterygota</taxon>
        <taxon>Diptera</taxon>
        <taxon>Brachycera</taxon>
        <taxon>Stratiomyomorpha</taxon>
        <taxon>Stratiomyidae</taxon>
        <taxon>Hermetiinae</taxon>
        <taxon>Hermetia</taxon>
    </lineage>
</organism>
<sequence length="918" mass="99736">MKRNFTRVSVKLSAFLLVIYIVAVVARPSHEEYSEEEDDDDDDEDDVYDDDEDGYKLPSPSVIITDGIDGTHVQSLQETVGYLQQFVRRFIMPHLDPDLPIDHFPEWLNVPSKKNNTETSTATPVEQLPELFGPTNEEPDQQTDPAMPIENLPDWIISPHENPNTQVNVTMPDEQVFIPPELPMSGLLRPEPTEKPKPSSTKKPKPIPPQEEKPVIAQNVTNDNDRQNVTNDNDMVEVNPEMLRPEKIILTLSDSTTTSPVVVERSTTATEPAAVPEPAPAPPIEQEIPSLSVSPSITPEEPAEGPPSELLTIIQPVISPEMIITQDQASVVEPVLQPEPVPDATIGPESTLPSQSEVSFDPVLPDEVISPAITAEPTILGLPTGPSLPSELFGPSDLISGVVDVGMISPTSPQFEDVPFIFDLINQPAKEPLLVTAETSIPESVNQTPITSVPMEQSATLIPEELTTLSQAEMEMIDLPSMIAPTIVAGQPAPTTVPDPTADLVSSLPGGVTNIPDTPTESVNIVSQPVQDFRPSLETSPMEPADIQQNQFEMPVIMEALTAPSQPTQETSIDPTLAESFPPPIIIGSESTDPIMIGAQAGQSEPTVEEVLPSAPLTMESPIEQQPYSINPVLGEPSPPAVIVGSESVDPTAVEPVAPTESIAAPHVGTTMPAQPELIVDEPHDPVDNLQDPVEASPRRPKELPVIQMLLLEEKVQPTARGLMEERKEIPVLTCHNCTIRMACTDCVKFRPELVLSEPSAFPMTITTPGLEIVAEPNIYEILANYSETNPARMQVFEMSNVDATINGNEVTIEAASEREMSEAGQAEDIMTPNMQRRLLLDEASMQANAPLVVDEPVPVEIPVSMADTPIRPEAVKVQMQPAIEKRTMAGHDSLRRTKRSLATKPNIVLKATLRQLI</sequence>
<feature type="region of interest" description="Disordered" evidence="1">
    <location>
        <begin position="129"/>
        <end position="152"/>
    </location>
</feature>
<evidence type="ECO:0000256" key="1">
    <source>
        <dbReference type="SAM" id="MobiDB-lite"/>
    </source>
</evidence>
<feature type="compositionally biased region" description="Acidic residues" evidence="1">
    <location>
        <begin position="33"/>
        <end position="53"/>
    </location>
</feature>
<dbReference type="EMBL" id="LR899011">
    <property type="protein sequence ID" value="CAD7084968.1"/>
    <property type="molecule type" value="Genomic_DNA"/>
</dbReference>
<dbReference type="Proteomes" id="UP000594454">
    <property type="component" value="Chromosome 3"/>
</dbReference>
<proteinExistence type="predicted"/>
<evidence type="ECO:0008006" key="5">
    <source>
        <dbReference type="Google" id="ProtNLM"/>
    </source>
</evidence>
<accession>A0A7R8URY7</accession>
<feature type="region of interest" description="Disordered" evidence="1">
    <location>
        <begin position="255"/>
        <end position="308"/>
    </location>
</feature>
<dbReference type="InParanoid" id="A0A7R8URY7"/>
<feature type="chain" id="PRO_5030925172" description="Zonadhesin" evidence="2">
    <location>
        <begin position="27"/>
        <end position="918"/>
    </location>
</feature>
<evidence type="ECO:0000313" key="3">
    <source>
        <dbReference type="EMBL" id="CAD7084968.1"/>
    </source>
</evidence>
<dbReference type="AlphaFoldDB" id="A0A7R8URY7"/>
<protein>
    <recommendedName>
        <fullName evidence="5">Zonadhesin</fullName>
    </recommendedName>
</protein>
<evidence type="ECO:0000256" key="2">
    <source>
        <dbReference type="SAM" id="SignalP"/>
    </source>
</evidence>
<feature type="region of interest" description="Disordered" evidence="1">
    <location>
        <begin position="177"/>
        <end position="214"/>
    </location>
</feature>
<gene>
    <name evidence="3" type="ORF">HERILL_LOCUS7838</name>
</gene>
<name>A0A7R8URY7_HERIL</name>
<evidence type="ECO:0000313" key="4">
    <source>
        <dbReference type="Proteomes" id="UP000594454"/>
    </source>
</evidence>
<keyword evidence="4" id="KW-1185">Reference proteome</keyword>
<feature type="region of interest" description="Disordered" evidence="1">
    <location>
        <begin position="30"/>
        <end position="60"/>
    </location>
</feature>
<dbReference type="OrthoDB" id="10659737at2759"/>